<proteinExistence type="predicted"/>
<name>A0A1D1ZKL9_9ARAE</name>
<evidence type="ECO:0000256" key="1">
    <source>
        <dbReference type="SAM" id="MobiDB-lite"/>
    </source>
</evidence>
<sequence length="143" mass="16532">ERVKMRRYRKPRVKFQDDGLGGEEDQSQVSKTEKIVTTGDGSHFVSGERFRTIDTLSTGREAPRFPNLHAMFTRKTVHQENMLDTNKVTEEKKVVEEEKKVVQETSKTTMERGIDVDAGEFIRRRHHDLELQKLMSIKAARSG</sequence>
<protein>
    <submittedName>
        <fullName evidence="2">L-arabinose isomerase</fullName>
    </submittedName>
</protein>
<keyword evidence="2" id="KW-0413">Isomerase</keyword>
<dbReference type="AlphaFoldDB" id="A0A1D1ZKL9"/>
<feature type="non-terminal residue" evidence="2">
    <location>
        <position position="1"/>
    </location>
</feature>
<feature type="compositionally biased region" description="Basic residues" evidence="1">
    <location>
        <begin position="1"/>
        <end position="13"/>
    </location>
</feature>
<accession>A0A1D1ZKL9</accession>
<gene>
    <name evidence="2" type="primary">araA_1</name>
    <name evidence="2" type="ORF">g.4087</name>
</gene>
<dbReference type="InterPro" id="IPR008480">
    <property type="entry name" value="DUF761_pln"/>
</dbReference>
<reference evidence="2" key="1">
    <citation type="submission" date="2015-07" db="EMBL/GenBank/DDBJ databases">
        <title>Transcriptome Assembly of Anthurium amnicola.</title>
        <authorList>
            <person name="Suzuki J."/>
        </authorList>
    </citation>
    <scope>NUCLEOTIDE SEQUENCE</scope>
</reference>
<feature type="region of interest" description="Disordered" evidence="1">
    <location>
        <begin position="1"/>
        <end position="30"/>
    </location>
</feature>
<dbReference type="Pfam" id="PF05553">
    <property type="entry name" value="DUF761"/>
    <property type="match status" value="1"/>
</dbReference>
<evidence type="ECO:0000313" key="2">
    <source>
        <dbReference type="EMBL" id="JAT67540.1"/>
    </source>
</evidence>
<dbReference type="GO" id="GO:0016853">
    <property type="term" value="F:isomerase activity"/>
    <property type="evidence" value="ECO:0007669"/>
    <property type="project" value="UniProtKB-KW"/>
</dbReference>
<dbReference type="EMBL" id="GDJX01000396">
    <property type="protein sequence ID" value="JAT67540.1"/>
    <property type="molecule type" value="Transcribed_RNA"/>
</dbReference>
<organism evidence="2">
    <name type="scientific">Anthurium amnicola</name>
    <dbReference type="NCBI Taxonomy" id="1678845"/>
    <lineage>
        <taxon>Eukaryota</taxon>
        <taxon>Viridiplantae</taxon>
        <taxon>Streptophyta</taxon>
        <taxon>Embryophyta</taxon>
        <taxon>Tracheophyta</taxon>
        <taxon>Spermatophyta</taxon>
        <taxon>Magnoliopsida</taxon>
        <taxon>Liliopsida</taxon>
        <taxon>Araceae</taxon>
        <taxon>Pothoideae</taxon>
        <taxon>Potheae</taxon>
        <taxon>Anthurium</taxon>
    </lineage>
</organism>